<keyword evidence="2" id="KW-0413">Isomerase</keyword>
<evidence type="ECO:0000256" key="2">
    <source>
        <dbReference type="ARBA" id="ARBA00023235"/>
    </source>
</evidence>
<dbReference type="GO" id="GO:0015031">
    <property type="term" value="P:protein transport"/>
    <property type="evidence" value="ECO:0007669"/>
    <property type="project" value="InterPro"/>
</dbReference>
<dbReference type="Pfam" id="PF05698">
    <property type="entry name" value="Trigger_C"/>
    <property type="match status" value="1"/>
</dbReference>
<dbReference type="Pfam" id="PF05697">
    <property type="entry name" value="Trigger_N"/>
    <property type="match status" value="1"/>
</dbReference>
<evidence type="ECO:0000259" key="3">
    <source>
        <dbReference type="Pfam" id="PF05697"/>
    </source>
</evidence>
<dbReference type="SUPFAM" id="SSF102735">
    <property type="entry name" value="Trigger factor ribosome-binding domain"/>
    <property type="match status" value="1"/>
</dbReference>
<dbReference type="InterPro" id="IPR037041">
    <property type="entry name" value="Trigger_fac_C_sf"/>
</dbReference>
<keyword evidence="1" id="KW-0697">Rotamase</keyword>
<dbReference type="InterPro" id="IPR008880">
    <property type="entry name" value="Trigger_fac_C"/>
</dbReference>
<dbReference type="Gene3D" id="1.10.3120.10">
    <property type="entry name" value="Trigger factor, C-terminal domain"/>
    <property type="match status" value="1"/>
</dbReference>
<evidence type="ECO:0000313" key="5">
    <source>
        <dbReference type="EMBL" id="OGM31881.1"/>
    </source>
</evidence>
<dbReference type="EMBL" id="MGGR01000038">
    <property type="protein sequence ID" value="OGM31881.1"/>
    <property type="molecule type" value="Genomic_DNA"/>
</dbReference>
<feature type="domain" description="Trigger factor C-terminal" evidence="4">
    <location>
        <begin position="166"/>
        <end position="302"/>
    </location>
</feature>
<evidence type="ECO:0000259" key="4">
    <source>
        <dbReference type="Pfam" id="PF05698"/>
    </source>
</evidence>
<feature type="domain" description="Trigger factor ribosome-binding bacterial" evidence="3">
    <location>
        <begin position="14"/>
        <end position="140"/>
    </location>
</feature>
<dbReference type="InterPro" id="IPR036611">
    <property type="entry name" value="Trigger_fac_ribosome-bd_sf"/>
</dbReference>
<dbReference type="Proteomes" id="UP000177169">
    <property type="component" value="Unassembled WGS sequence"/>
</dbReference>
<proteinExistence type="predicted"/>
<dbReference type="AlphaFoldDB" id="A0A1F7YX69"/>
<reference evidence="5 6" key="1">
    <citation type="journal article" date="2016" name="Nat. Commun.">
        <title>Thousands of microbial genomes shed light on interconnected biogeochemical processes in an aquifer system.</title>
        <authorList>
            <person name="Anantharaman K."/>
            <person name="Brown C.T."/>
            <person name="Hug L.A."/>
            <person name="Sharon I."/>
            <person name="Castelle C.J."/>
            <person name="Probst A.J."/>
            <person name="Thomas B.C."/>
            <person name="Singh A."/>
            <person name="Wilkins M.J."/>
            <person name="Karaoz U."/>
            <person name="Brodie E.L."/>
            <person name="Williams K.H."/>
            <person name="Hubbard S.S."/>
            <person name="Banfield J.F."/>
        </authorList>
    </citation>
    <scope>NUCLEOTIDE SEQUENCE [LARGE SCALE GENOMIC DNA]</scope>
</reference>
<evidence type="ECO:0000313" key="6">
    <source>
        <dbReference type="Proteomes" id="UP000177169"/>
    </source>
</evidence>
<dbReference type="GO" id="GO:0003755">
    <property type="term" value="F:peptidyl-prolyl cis-trans isomerase activity"/>
    <property type="evidence" value="ECO:0007669"/>
    <property type="project" value="UniProtKB-KW"/>
</dbReference>
<gene>
    <name evidence="5" type="ORF">A3D01_05380</name>
</gene>
<dbReference type="SUPFAM" id="SSF109998">
    <property type="entry name" value="Triger factor/SurA peptide-binding domain-like"/>
    <property type="match status" value="1"/>
</dbReference>
<organism evidence="5 6">
    <name type="scientific">Candidatus Woesebacteria bacterium RIFCSPHIGHO2_02_FULL_39_13</name>
    <dbReference type="NCBI Taxonomy" id="1802505"/>
    <lineage>
        <taxon>Bacteria</taxon>
        <taxon>Candidatus Woeseibacteriota</taxon>
    </lineage>
</organism>
<dbReference type="STRING" id="1802505.A3D01_05380"/>
<protein>
    <submittedName>
        <fullName evidence="5">Uncharacterized protein</fullName>
    </submittedName>
</protein>
<name>A0A1F7YX69_9BACT</name>
<dbReference type="InterPro" id="IPR008881">
    <property type="entry name" value="Trigger_fac_ribosome-bd_bac"/>
</dbReference>
<dbReference type="Gene3D" id="3.30.70.1050">
    <property type="entry name" value="Trigger factor ribosome-binding domain"/>
    <property type="match status" value="1"/>
</dbReference>
<dbReference type="GO" id="GO:0006457">
    <property type="term" value="P:protein folding"/>
    <property type="evidence" value="ECO:0007669"/>
    <property type="project" value="InterPro"/>
</dbReference>
<accession>A0A1F7YX69</accession>
<evidence type="ECO:0000256" key="1">
    <source>
        <dbReference type="ARBA" id="ARBA00023110"/>
    </source>
</evidence>
<comment type="caution">
    <text evidence="5">The sequence shown here is derived from an EMBL/GenBank/DDBJ whole genome shotgun (WGS) entry which is preliminary data.</text>
</comment>
<dbReference type="InterPro" id="IPR027304">
    <property type="entry name" value="Trigger_fact/SurA_dom_sf"/>
</dbReference>
<sequence>MTLKKSETKPSSSTTVAKFDDGSIQINFTIPYNVVEEKRREAIKEIGETLEVAGFRKGKAPLDKVEAAVNESSVLEKTLSKILPPLLGETIQKHNLKLAIYPKFTLIKANKEEDWQIRADTCEIPEVKLGDYKQSLSLRQKQSLATLARGKKDQIWTPGSKKEDKPLSKEEKEQIAIKTLLETTNLTIPKILIEEEVNGRLSRLLEKIEKLGLSLDAYLASTGKKAEDLRSDYEKQAKEAIALELTLNKVAEEENVKVEEKEINEIIKVSSADRQLAEEIGEPQKRKVVESVLKRRKALDILTSLA</sequence>